<comment type="caution">
    <text evidence="1">The sequence shown here is derived from an EMBL/GenBank/DDBJ whole genome shotgun (WGS) entry which is preliminary data.</text>
</comment>
<accession>A0AAE4FLI5</accession>
<dbReference type="EMBL" id="JARUIS010000022">
    <property type="protein sequence ID" value="MDS1004514.1"/>
    <property type="molecule type" value="Genomic_DNA"/>
</dbReference>
<dbReference type="RefSeq" id="WP_310944071.1">
    <property type="nucleotide sequence ID" value="NZ_JARUIS010000022.1"/>
</dbReference>
<evidence type="ECO:0000313" key="2">
    <source>
        <dbReference type="Proteomes" id="UP001182303"/>
    </source>
</evidence>
<dbReference type="Proteomes" id="UP001182303">
    <property type="component" value="Unassembled WGS sequence"/>
</dbReference>
<reference evidence="1" key="1">
    <citation type="submission" date="2023-04" db="EMBL/GenBank/DDBJ databases">
        <title>Assessment of the microbiological origin of a defect in Grana Padano cheese.</title>
        <authorList>
            <person name="Zago M."/>
            <person name="Rossetti L."/>
            <person name="Bonvini B."/>
            <person name="Carminati D."/>
            <person name="Giraffa G."/>
        </authorList>
    </citation>
    <scope>NUCLEOTIDE SEQUENCE</scope>
    <source>
        <strain evidence="1">4990</strain>
    </source>
</reference>
<proteinExistence type="predicted"/>
<gene>
    <name evidence="1" type="ORF">P9J83_13535</name>
</gene>
<dbReference type="AlphaFoldDB" id="A0AAE4FLI5"/>
<name>A0AAE4FLI5_CLOSG</name>
<evidence type="ECO:0000313" key="1">
    <source>
        <dbReference type="EMBL" id="MDS1004514.1"/>
    </source>
</evidence>
<protein>
    <submittedName>
        <fullName evidence="1">Uncharacterized protein</fullName>
    </submittedName>
</protein>
<sequence>MPINNVTLEANTVIIDVAGNYLVEFIVFMGAGMNANLHLIRLEN</sequence>
<organism evidence="1 2">
    <name type="scientific">Clostridium sporogenes</name>
    <dbReference type="NCBI Taxonomy" id="1509"/>
    <lineage>
        <taxon>Bacteria</taxon>
        <taxon>Bacillati</taxon>
        <taxon>Bacillota</taxon>
        <taxon>Clostridia</taxon>
        <taxon>Eubacteriales</taxon>
        <taxon>Clostridiaceae</taxon>
        <taxon>Clostridium</taxon>
    </lineage>
</organism>